<organism evidence="2 3">
    <name type="scientific">Burkholderia anthinoferrum</name>
    <dbReference type="NCBI Taxonomy" id="3090833"/>
    <lineage>
        <taxon>Bacteria</taxon>
        <taxon>Pseudomonadati</taxon>
        <taxon>Pseudomonadota</taxon>
        <taxon>Betaproteobacteria</taxon>
        <taxon>Burkholderiales</taxon>
        <taxon>Burkholderiaceae</taxon>
        <taxon>Burkholderia</taxon>
    </lineage>
</organism>
<evidence type="ECO:0000313" key="2">
    <source>
        <dbReference type="EMBL" id="MEB2578932.1"/>
    </source>
</evidence>
<keyword evidence="1" id="KW-0812">Transmembrane</keyword>
<evidence type="ECO:0008006" key="4">
    <source>
        <dbReference type="Google" id="ProtNLM"/>
    </source>
</evidence>
<feature type="transmembrane region" description="Helical" evidence="1">
    <location>
        <begin position="12"/>
        <end position="32"/>
    </location>
</feature>
<comment type="caution">
    <text evidence="2">The sequence shown here is derived from an EMBL/GenBank/DDBJ whole genome shotgun (WGS) entry which is preliminary data.</text>
</comment>
<accession>A0ABU5WJ00</accession>
<proteinExistence type="predicted"/>
<dbReference type="Proteomes" id="UP001304467">
    <property type="component" value="Unassembled WGS sequence"/>
</dbReference>
<gene>
    <name evidence="2" type="ORF">SB593_08145</name>
</gene>
<dbReference type="RefSeq" id="WP_124863168.1">
    <property type="nucleotide sequence ID" value="NZ_JAWRKY010000013.1"/>
</dbReference>
<sequence>MSSKAMRGVLRLVLWLVGAVICAYTLLFIVVATSRYERTEGSCPDMSLDALRKNVQARLLDEHGIPPGSIQFDGAPEYHAWKLGVWEFPLRVEGTRYTAMIDCNGQLASYGRTIDPLGAPTGQAYDRPPLQK</sequence>
<keyword evidence="1" id="KW-0472">Membrane</keyword>
<evidence type="ECO:0000313" key="3">
    <source>
        <dbReference type="Proteomes" id="UP001304467"/>
    </source>
</evidence>
<evidence type="ECO:0000256" key="1">
    <source>
        <dbReference type="SAM" id="Phobius"/>
    </source>
</evidence>
<keyword evidence="3" id="KW-1185">Reference proteome</keyword>
<name>A0ABU5WJ00_9BURK</name>
<reference evidence="2 3" key="1">
    <citation type="journal article" date="2023" name="Front. Microbiol.">
        <title>Genomic analyses of Burkholderia respiratory isolates indicates two evolutionarily distinct B. anthina clades.</title>
        <authorList>
            <person name="Pham A."/>
            <person name="Volmer J.G."/>
            <person name="Chambers D.C."/>
            <person name="Smith D.J."/>
            <person name="Reid D.W."/>
            <person name="Burr L."/>
            <person name="Wells T.J."/>
        </authorList>
    </citation>
    <scope>NUCLEOTIDE SEQUENCE [LARGE SCALE GENOMIC DNA]</scope>
    <source>
        <strain evidence="2 3">BCCIQ07A</strain>
    </source>
</reference>
<dbReference type="EMBL" id="JAWRLE010000009">
    <property type="protein sequence ID" value="MEB2578932.1"/>
    <property type="molecule type" value="Genomic_DNA"/>
</dbReference>
<keyword evidence="1" id="KW-1133">Transmembrane helix</keyword>
<protein>
    <recommendedName>
        <fullName evidence="4">Lipoprotein</fullName>
    </recommendedName>
</protein>